<evidence type="ECO:0000313" key="4">
    <source>
        <dbReference type="EMBL" id="MEX6429457.1"/>
    </source>
</evidence>
<dbReference type="EMBL" id="JBFSHR010000017">
    <property type="protein sequence ID" value="MEX6429457.1"/>
    <property type="molecule type" value="Genomic_DNA"/>
</dbReference>
<dbReference type="CDD" id="cd07989">
    <property type="entry name" value="LPLAT_AGPAT-like"/>
    <property type="match status" value="1"/>
</dbReference>
<gene>
    <name evidence="4" type="ORF">AB6A68_06335</name>
</gene>
<sequence length="302" mass="33256">MSTDKRPPVALARFVLRRPTTPGSMIPPRVHATGTNYDTSFSRNEVVRRVRAFLVDVGIAPLTRSITRPTIINASALDGLERPIIFVANHQSHLDTPLILAVLPPELRHHTVVGAGADFFFDRRTKGFFSSTLLGAIPIDRVRPSRASAELATRLLLEGWNLVLFPEGGRTPDGLTQELKSGAAQIASKVQRPVVPLFIDGTYEIYGKTADRIHPGPTTVVIGEPLVPRVGERVADFNERITGALGVLGREVATDFYTARQPGGALAFPAPSRSWVEAWRTSDHRHQHSGRRRWPKMFGSRS</sequence>
<keyword evidence="1" id="KW-0808">Transferase</keyword>
<evidence type="ECO:0000313" key="5">
    <source>
        <dbReference type="Proteomes" id="UP001560267"/>
    </source>
</evidence>
<dbReference type="RefSeq" id="WP_298386022.1">
    <property type="nucleotide sequence ID" value="NZ_JBFSHR010000017.1"/>
</dbReference>
<evidence type="ECO:0000256" key="1">
    <source>
        <dbReference type="ARBA" id="ARBA00022679"/>
    </source>
</evidence>
<dbReference type="GO" id="GO:0016746">
    <property type="term" value="F:acyltransferase activity"/>
    <property type="evidence" value="ECO:0007669"/>
    <property type="project" value="UniProtKB-KW"/>
</dbReference>
<proteinExistence type="predicted"/>
<feature type="domain" description="Phospholipid/glycerol acyltransferase" evidence="3">
    <location>
        <begin position="84"/>
        <end position="202"/>
    </location>
</feature>
<dbReference type="PANTHER" id="PTHR10434:SF66">
    <property type="entry name" value="PHOSPHOLIPID_GLYCEROL ACYLTRANSFERASE DOMAIN-CONTAINING PROTEIN"/>
    <property type="match status" value="1"/>
</dbReference>
<keyword evidence="2 4" id="KW-0012">Acyltransferase</keyword>
<dbReference type="InterPro" id="IPR002123">
    <property type="entry name" value="Plipid/glycerol_acylTrfase"/>
</dbReference>
<dbReference type="PANTHER" id="PTHR10434">
    <property type="entry name" value="1-ACYL-SN-GLYCEROL-3-PHOSPHATE ACYLTRANSFERASE"/>
    <property type="match status" value="1"/>
</dbReference>
<dbReference type="Proteomes" id="UP001560267">
    <property type="component" value="Unassembled WGS sequence"/>
</dbReference>
<dbReference type="SMART" id="SM00563">
    <property type="entry name" value="PlsC"/>
    <property type="match status" value="1"/>
</dbReference>
<accession>A0ABV3Y1L2</accession>
<comment type="caution">
    <text evidence="4">The sequence shown here is derived from an EMBL/GenBank/DDBJ whole genome shotgun (WGS) entry which is preliminary data.</text>
</comment>
<organism evidence="4 5">
    <name type="scientific">Ferrimicrobium acidiphilum</name>
    <dbReference type="NCBI Taxonomy" id="121039"/>
    <lineage>
        <taxon>Bacteria</taxon>
        <taxon>Bacillati</taxon>
        <taxon>Actinomycetota</taxon>
        <taxon>Acidimicrobiia</taxon>
        <taxon>Acidimicrobiales</taxon>
        <taxon>Acidimicrobiaceae</taxon>
        <taxon>Ferrimicrobium</taxon>
    </lineage>
</organism>
<evidence type="ECO:0000256" key="2">
    <source>
        <dbReference type="ARBA" id="ARBA00023315"/>
    </source>
</evidence>
<name>A0ABV3Y1L2_9ACTN</name>
<evidence type="ECO:0000259" key="3">
    <source>
        <dbReference type="SMART" id="SM00563"/>
    </source>
</evidence>
<protein>
    <submittedName>
        <fullName evidence="4">Lysophospholipid acyltransferase family protein</fullName>
    </submittedName>
</protein>
<dbReference type="Pfam" id="PF01553">
    <property type="entry name" value="Acyltransferase"/>
    <property type="match status" value="1"/>
</dbReference>
<reference evidence="4 5" key="1">
    <citation type="submission" date="2024-07" db="EMBL/GenBank/DDBJ databases">
        <title>Draft Genome Sequence of Ferrimicrobium acidiphilum Strain YE2023, Isolated from a Pulp of Bioleach Reactor.</title>
        <authorList>
            <person name="Elkina Y.A."/>
            <person name="Bulaeva A.G."/>
            <person name="Beletsky A.V."/>
            <person name="Mardanov A.V."/>
        </authorList>
    </citation>
    <scope>NUCLEOTIDE SEQUENCE [LARGE SCALE GENOMIC DNA]</scope>
    <source>
        <strain evidence="4 5">YE2023</strain>
    </source>
</reference>
<keyword evidence="5" id="KW-1185">Reference proteome</keyword>
<dbReference type="SUPFAM" id="SSF69593">
    <property type="entry name" value="Glycerol-3-phosphate (1)-acyltransferase"/>
    <property type="match status" value="1"/>
</dbReference>